<dbReference type="InterPro" id="IPR010031">
    <property type="entry name" value="FAD_lactone_oxidase-like"/>
</dbReference>
<sequence>MDNSNNRKLISFKLRSFMFCLLLMAQNIWMTISTDSRTEFSYQSYQHNILCTASQKPEEPTTIADIQAIIAKAISNQQTVKALGNLHSVTDCFCTTGIPITMKNVKNIFYDPLTELVTVGAGSTLHDLQEFLHNWGRALEDAPSYGDITVGGALGTGAHGTSLRFPSSLSDQLVSVTIVDGRGIVRNFTAVDNIEEFQAFRVHLGLLGIIFQVVFKTIPQYKLQVHNYPMSDDILWKEGEILKLAENNDRFQFWWFPSSKSVVLSVGNRVPANTTGSCKTNFISNMPKANSVALSMTLELMQKTRDRVGFHLIQEYAKLGLYKEVPGRDPMYTDENTGTICAPVAVGYSHRMVTNKCEECFWEQGPYSLLDDDANIALPLDQLQSALETIRRIVIDEYETYFPLNGIYFRFLTSSDAYVAINSGRKSVSIEWITVPRYDKSTIKLGLPAYQAMGQALINKHDGRPHWGKNGLFYSNPAILTSRHPHLQDFVKVMKTIDPNGIFLNDLGSRIRFGSQELTVNPTLKKQCALNDVCFCKSDRDCGGSQSLLFSLTNSITCESLIGYKVCKENSLLNVLPVSILQTRNAINTLKGEGNNSEERIYNALSKYKMLQPIFVNFVK</sequence>
<dbReference type="Gene3D" id="1.10.45.10">
    <property type="entry name" value="Vanillyl-alcohol Oxidase, Chain A, domain 4"/>
    <property type="match status" value="1"/>
</dbReference>
<keyword evidence="3" id="KW-0576">Peroxisome</keyword>
<dbReference type="Proteomes" id="UP001642540">
    <property type="component" value="Unassembled WGS sequence"/>
</dbReference>
<feature type="domain" description="FAD-binding PCMH-type" evidence="4">
    <location>
        <begin position="49"/>
        <end position="220"/>
    </location>
</feature>
<evidence type="ECO:0000256" key="3">
    <source>
        <dbReference type="ARBA" id="ARBA00023140"/>
    </source>
</evidence>
<proteinExistence type="predicted"/>
<dbReference type="PANTHER" id="PTHR43762:SF1">
    <property type="entry name" value="D-ARABINONO-1,4-LACTONE OXIDASE"/>
    <property type="match status" value="1"/>
</dbReference>
<gene>
    <name evidence="5" type="ORF">ODALV1_LOCUS15197</name>
</gene>
<evidence type="ECO:0000259" key="4">
    <source>
        <dbReference type="PROSITE" id="PS51387"/>
    </source>
</evidence>
<dbReference type="EMBL" id="CAXLJM020000046">
    <property type="protein sequence ID" value="CAL8111611.1"/>
    <property type="molecule type" value="Genomic_DNA"/>
</dbReference>
<reference evidence="5 6" key="1">
    <citation type="submission" date="2024-08" db="EMBL/GenBank/DDBJ databases">
        <authorList>
            <person name="Cucini C."/>
            <person name="Frati F."/>
        </authorList>
    </citation>
    <scope>NUCLEOTIDE SEQUENCE [LARGE SCALE GENOMIC DNA]</scope>
</reference>
<dbReference type="InterPro" id="IPR006094">
    <property type="entry name" value="Oxid_FAD_bind_N"/>
</dbReference>
<dbReference type="InterPro" id="IPR036318">
    <property type="entry name" value="FAD-bd_PCMH-like_sf"/>
</dbReference>
<comment type="subcellular location">
    <subcellularLocation>
        <location evidence="1">Peroxisome</location>
    </subcellularLocation>
</comment>
<accession>A0ABP1R0L9</accession>
<organism evidence="5 6">
    <name type="scientific">Orchesella dallaii</name>
    <dbReference type="NCBI Taxonomy" id="48710"/>
    <lineage>
        <taxon>Eukaryota</taxon>
        <taxon>Metazoa</taxon>
        <taxon>Ecdysozoa</taxon>
        <taxon>Arthropoda</taxon>
        <taxon>Hexapoda</taxon>
        <taxon>Collembola</taxon>
        <taxon>Entomobryomorpha</taxon>
        <taxon>Entomobryoidea</taxon>
        <taxon>Orchesellidae</taxon>
        <taxon>Orchesellinae</taxon>
        <taxon>Orchesella</taxon>
    </lineage>
</organism>
<dbReference type="PANTHER" id="PTHR43762">
    <property type="entry name" value="L-GULONOLACTONE OXIDASE"/>
    <property type="match status" value="1"/>
</dbReference>
<dbReference type="Gene3D" id="3.30.70.2520">
    <property type="match status" value="1"/>
</dbReference>
<dbReference type="Pfam" id="PF04030">
    <property type="entry name" value="ALO"/>
    <property type="match status" value="1"/>
</dbReference>
<dbReference type="InterPro" id="IPR016169">
    <property type="entry name" value="FAD-bd_PCMH_sub2"/>
</dbReference>
<dbReference type="InterPro" id="IPR007173">
    <property type="entry name" value="ALO_C"/>
</dbReference>
<evidence type="ECO:0000313" key="5">
    <source>
        <dbReference type="EMBL" id="CAL8111611.1"/>
    </source>
</evidence>
<dbReference type="InterPro" id="IPR016171">
    <property type="entry name" value="Vanillyl_alc_oxidase_C-sub2"/>
</dbReference>
<dbReference type="SUPFAM" id="SSF56176">
    <property type="entry name" value="FAD-binding/transporter-associated domain-like"/>
    <property type="match status" value="1"/>
</dbReference>
<keyword evidence="2" id="KW-0560">Oxidoreductase</keyword>
<dbReference type="Gene3D" id="3.30.43.10">
    <property type="entry name" value="Uridine Diphospho-n-acetylenolpyruvylglucosamine Reductase, domain 2"/>
    <property type="match status" value="1"/>
</dbReference>
<dbReference type="Pfam" id="PF01565">
    <property type="entry name" value="FAD_binding_4"/>
    <property type="match status" value="1"/>
</dbReference>
<name>A0ABP1R0L9_9HEXA</name>
<dbReference type="InterPro" id="IPR016166">
    <property type="entry name" value="FAD-bd_PCMH"/>
</dbReference>
<evidence type="ECO:0000313" key="6">
    <source>
        <dbReference type="Proteomes" id="UP001642540"/>
    </source>
</evidence>
<comment type="caution">
    <text evidence="5">The sequence shown here is derived from an EMBL/GenBank/DDBJ whole genome shotgun (WGS) entry which is preliminary data.</text>
</comment>
<evidence type="ECO:0000256" key="1">
    <source>
        <dbReference type="ARBA" id="ARBA00004275"/>
    </source>
</evidence>
<protein>
    <recommendedName>
        <fullName evidence="4">FAD-binding PCMH-type domain-containing protein</fullName>
    </recommendedName>
</protein>
<dbReference type="InterPro" id="IPR016167">
    <property type="entry name" value="FAD-bd_PCMH_sub1"/>
</dbReference>
<dbReference type="Gene3D" id="3.30.465.10">
    <property type="match status" value="1"/>
</dbReference>
<keyword evidence="6" id="KW-1185">Reference proteome</keyword>
<evidence type="ECO:0000256" key="2">
    <source>
        <dbReference type="ARBA" id="ARBA00023002"/>
    </source>
</evidence>
<dbReference type="PROSITE" id="PS51387">
    <property type="entry name" value="FAD_PCMH"/>
    <property type="match status" value="1"/>
</dbReference>